<feature type="region of interest" description="Disordered" evidence="1">
    <location>
        <begin position="147"/>
        <end position="173"/>
    </location>
</feature>
<sequence length="200" mass="21979">MLVRGGLHVALFLCIVIVLQVLVGTPEHPWLFAYFRDVLDNYPSARDAIPLLLCLDLLVLLALQGHGPSWRSEQVSGAGHRRPSLRTRTLLWFRAKVWALKGSRVRGFRRRRPQVLTAVEAPFKAVDHKAVEATDCADAASTAADSSAVGSPLSTWSNLSRQTSPALSRHTSPLRLPEVFEDALHEEPPPIHADELASAS</sequence>
<name>A0A7S1R993_ALECA</name>
<evidence type="ECO:0000313" key="2">
    <source>
        <dbReference type="EMBL" id="CAD9159101.1"/>
    </source>
</evidence>
<evidence type="ECO:0000256" key="1">
    <source>
        <dbReference type="SAM" id="MobiDB-lite"/>
    </source>
</evidence>
<protein>
    <submittedName>
        <fullName evidence="2">Uncharacterized protein</fullName>
    </submittedName>
</protein>
<dbReference type="AlphaFoldDB" id="A0A7S1R993"/>
<accession>A0A7S1R993</accession>
<proteinExistence type="predicted"/>
<organism evidence="2">
    <name type="scientific">Alexandrium catenella</name>
    <name type="common">Red tide dinoflagellate</name>
    <name type="synonym">Gonyaulax catenella</name>
    <dbReference type="NCBI Taxonomy" id="2925"/>
    <lineage>
        <taxon>Eukaryota</taxon>
        <taxon>Sar</taxon>
        <taxon>Alveolata</taxon>
        <taxon>Dinophyceae</taxon>
        <taxon>Gonyaulacales</taxon>
        <taxon>Pyrocystaceae</taxon>
        <taxon>Alexandrium</taxon>
    </lineage>
</organism>
<gene>
    <name evidence="2" type="ORF">ACAT0790_LOCUS35866</name>
</gene>
<reference evidence="2" key="1">
    <citation type="submission" date="2021-01" db="EMBL/GenBank/DDBJ databases">
        <authorList>
            <person name="Corre E."/>
            <person name="Pelletier E."/>
            <person name="Niang G."/>
            <person name="Scheremetjew M."/>
            <person name="Finn R."/>
            <person name="Kale V."/>
            <person name="Holt S."/>
            <person name="Cochrane G."/>
            <person name="Meng A."/>
            <person name="Brown T."/>
            <person name="Cohen L."/>
        </authorList>
    </citation>
    <scope>NUCLEOTIDE SEQUENCE</scope>
    <source>
        <strain evidence="2">OF101</strain>
    </source>
</reference>
<dbReference type="EMBL" id="HBGE01059884">
    <property type="protein sequence ID" value="CAD9159101.1"/>
    <property type="molecule type" value="Transcribed_RNA"/>
</dbReference>
<feature type="compositionally biased region" description="Polar residues" evidence="1">
    <location>
        <begin position="152"/>
        <end position="171"/>
    </location>
</feature>